<keyword evidence="1" id="KW-0732">Signal</keyword>
<dbReference type="AlphaFoldDB" id="A0A927B294"/>
<dbReference type="Pfam" id="PF01042">
    <property type="entry name" value="Ribonuc_L-PSP"/>
    <property type="match status" value="1"/>
</dbReference>
<accession>A0A927B294</accession>
<dbReference type="Proteomes" id="UP000653797">
    <property type="component" value="Unassembled WGS sequence"/>
</dbReference>
<organism evidence="2 3">
    <name type="scientific">Spirosoma validum</name>
    <dbReference type="NCBI Taxonomy" id="2771355"/>
    <lineage>
        <taxon>Bacteria</taxon>
        <taxon>Pseudomonadati</taxon>
        <taxon>Bacteroidota</taxon>
        <taxon>Cytophagia</taxon>
        <taxon>Cytophagales</taxon>
        <taxon>Cytophagaceae</taxon>
        <taxon>Spirosoma</taxon>
    </lineage>
</organism>
<name>A0A927B294_9BACT</name>
<dbReference type="PROSITE" id="PS51257">
    <property type="entry name" value="PROKAR_LIPOPROTEIN"/>
    <property type="match status" value="1"/>
</dbReference>
<protein>
    <submittedName>
        <fullName evidence="2">RidA family protein</fullName>
    </submittedName>
</protein>
<reference evidence="2" key="1">
    <citation type="submission" date="2020-09" db="EMBL/GenBank/DDBJ databases">
        <authorList>
            <person name="Kim M.K."/>
        </authorList>
    </citation>
    <scope>NUCLEOTIDE SEQUENCE</scope>
    <source>
        <strain evidence="2">BT704</strain>
    </source>
</reference>
<dbReference type="Gene3D" id="3.30.1330.40">
    <property type="entry name" value="RutC-like"/>
    <property type="match status" value="1"/>
</dbReference>
<comment type="caution">
    <text evidence="2">The sequence shown here is derived from an EMBL/GenBank/DDBJ whole genome shotgun (WGS) entry which is preliminary data.</text>
</comment>
<feature type="chain" id="PRO_5037756227" evidence="1">
    <location>
        <begin position="20"/>
        <end position="151"/>
    </location>
</feature>
<evidence type="ECO:0000256" key="1">
    <source>
        <dbReference type="SAM" id="SignalP"/>
    </source>
</evidence>
<keyword evidence="3" id="KW-1185">Reference proteome</keyword>
<dbReference type="InterPro" id="IPR035959">
    <property type="entry name" value="RutC-like_sf"/>
</dbReference>
<dbReference type="EMBL" id="JACXAA010000005">
    <property type="protein sequence ID" value="MBD2754249.1"/>
    <property type="molecule type" value="Genomic_DNA"/>
</dbReference>
<dbReference type="RefSeq" id="WP_191039888.1">
    <property type="nucleotide sequence ID" value="NZ_JACXAA010000005.1"/>
</dbReference>
<dbReference type="SUPFAM" id="SSF55298">
    <property type="entry name" value="YjgF-like"/>
    <property type="match status" value="1"/>
</dbReference>
<dbReference type="CDD" id="cd00448">
    <property type="entry name" value="YjgF_YER057c_UK114_family"/>
    <property type="match status" value="1"/>
</dbReference>
<dbReference type="InterPro" id="IPR006175">
    <property type="entry name" value="YjgF/YER057c/UK114"/>
</dbReference>
<proteinExistence type="predicted"/>
<evidence type="ECO:0000313" key="2">
    <source>
        <dbReference type="EMBL" id="MBD2754249.1"/>
    </source>
</evidence>
<evidence type="ECO:0000313" key="3">
    <source>
        <dbReference type="Proteomes" id="UP000653797"/>
    </source>
</evidence>
<gene>
    <name evidence="2" type="ORF">IC230_15175</name>
</gene>
<feature type="signal peptide" evidence="1">
    <location>
        <begin position="1"/>
        <end position="19"/>
    </location>
</feature>
<sequence>MKNLIIFLGWVLLTSCSQAQSIDVPTPDMPTGYLYKIEPGIPGKEIYICGEHPFNKKGEVVASGDLNGQTRQVFENIKTSLATVNMTFKDVTQITYSIKGTSTKVREDTAALLSNVGALYFTQPPKLVELKSVPKIVRDEVLIEVEVIAMK</sequence>